<proteinExistence type="predicted"/>
<protein>
    <submittedName>
        <fullName evidence="2">Uncharacterized protein</fullName>
    </submittedName>
</protein>
<reference evidence="2" key="1">
    <citation type="submission" date="2022-11" db="UniProtKB">
        <authorList>
            <consortium name="WormBaseParasite"/>
        </authorList>
    </citation>
    <scope>IDENTIFICATION</scope>
</reference>
<sequence length="383" mass="43998">MKGFRKFFSGKPKNENKENIDVSRHVVFKEDNSHRHSERGSRRNNVYCNFSQRSFDDMNPAAAYHCPTKPRAYRPTKSCPGGQNSPGQASSSEDDQSTLIAKSERFVVTRTHQSKDDTHMNRKYIQKLDLKGMQTSEYGSGDPSPISDALRHPTDRYESFRYPDEELTRYKAKYRHYRNRVRCMQEELEKLRGISMDVAQLYKKVGALQEENQFLKNEVNMLRMQNSQMKNELYRPNNNILSTHQHNMYPNFFNQVNQGGFLGAGEQLASAGNLPSSGPSSINHPLYRDYTTEEDEKKNFRIQNANKLDDSEDSRNSTDSAPIDLENPRTDDGYTVGEEQADASFVQLKDDGYDTTQSNQTLVQTTPVKPMSSQRLAKNRETL</sequence>
<name>A0AC34QJU5_9BILA</name>
<dbReference type="WBParaSite" id="JU765_v2.g16918.t1">
    <property type="protein sequence ID" value="JU765_v2.g16918.t1"/>
    <property type="gene ID" value="JU765_v2.g16918"/>
</dbReference>
<organism evidence="1 2">
    <name type="scientific">Panagrolaimus sp. JU765</name>
    <dbReference type="NCBI Taxonomy" id="591449"/>
    <lineage>
        <taxon>Eukaryota</taxon>
        <taxon>Metazoa</taxon>
        <taxon>Ecdysozoa</taxon>
        <taxon>Nematoda</taxon>
        <taxon>Chromadorea</taxon>
        <taxon>Rhabditida</taxon>
        <taxon>Tylenchina</taxon>
        <taxon>Panagrolaimomorpha</taxon>
        <taxon>Panagrolaimoidea</taxon>
        <taxon>Panagrolaimidae</taxon>
        <taxon>Panagrolaimus</taxon>
    </lineage>
</organism>
<dbReference type="Proteomes" id="UP000887576">
    <property type="component" value="Unplaced"/>
</dbReference>
<evidence type="ECO:0000313" key="1">
    <source>
        <dbReference type="Proteomes" id="UP000887576"/>
    </source>
</evidence>
<accession>A0AC34QJU5</accession>
<evidence type="ECO:0000313" key="2">
    <source>
        <dbReference type="WBParaSite" id="JU765_v2.g16918.t1"/>
    </source>
</evidence>